<dbReference type="GeneID" id="106175169"/>
<protein>
    <submittedName>
        <fullName evidence="5">Uncharacterized protein LOC106175169</fullName>
    </submittedName>
</protein>
<evidence type="ECO:0000256" key="3">
    <source>
        <dbReference type="SAM" id="Phobius"/>
    </source>
</evidence>
<keyword evidence="3" id="KW-0812">Transmembrane</keyword>
<reference evidence="5" key="1">
    <citation type="submission" date="2025-08" db="UniProtKB">
        <authorList>
            <consortium name="RefSeq"/>
        </authorList>
    </citation>
    <scope>IDENTIFICATION</scope>
    <source>
        <tissue evidence="5">Gonads</tissue>
    </source>
</reference>
<dbReference type="STRING" id="7574.A0A1S3JR83"/>
<keyword evidence="2" id="KW-0677">Repeat</keyword>
<keyword evidence="4" id="KW-1185">Reference proteome</keyword>
<dbReference type="RefSeq" id="XP_013412494.1">
    <property type="nucleotide sequence ID" value="XM_013557040.1"/>
</dbReference>
<evidence type="ECO:0000313" key="4">
    <source>
        <dbReference type="Proteomes" id="UP000085678"/>
    </source>
</evidence>
<dbReference type="KEGG" id="lak:106175169"/>
<dbReference type="GO" id="GO:0043495">
    <property type="term" value="F:protein-membrane adaptor activity"/>
    <property type="evidence" value="ECO:0007669"/>
    <property type="project" value="InterPro"/>
</dbReference>
<dbReference type="AlphaFoldDB" id="A0A1S3JR83"/>
<dbReference type="InterPro" id="IPR045156">
    <property type="entry name" value="Vac8"/>
</dbReference>
<organism evidence="4 5">
    <name type="scientific">Lingula anatina</name>
    <name type="common">Brachiopod</name>
    <name type="synonym">Lingula unguis</name>
    <dbReference type="NCBI Taxonomy" id="7574"/>
    <lineage>
        <taxon>Eukaryota</taxon>
        <taxon>Metazoa</taxon>
        <taxon>Spiralia</taxon>
        <taxon>Lophotrochozoa</taxon>
        <taxon>Brachiopoda</taxon>
        <taxon>Linguliformea</taxon>
        <taxon>Lingulata</taxon>
        <taxon>Lingulida</taxon>
        <taxon>Linguloidea</taxon>
        <taxon>Lingulidae</taxon>
        <taxon>Lingula</taxon>
    </lineage>
</organism>
<gene>
    <name evidence="5" type="primary">LOC106175169</name>
</gene>
<dbReference type="GO" id="GO:0071562">
    <property type="term" value="P:nucleus-vacuole junction assembly"/>
    <property type="evidence" value="ECO:0007669"/>
    <property type="project" value="InterPro"/>
</dbReference>
<dbReference type="Gene3D" id="1.25.10.10">
    <property type="entry name" value="Leucine-rich Repeat Variant"/>
    <property type="match status" value="3"/>
</dbReference>
<dbReference type="InterPro" id="IPR011989">
    <property type="entry name" value="ARM-like"/>
</dbReference>
<dbReference type="InterPro" id="IPR016024">
    <property type="entry name" value="ARM-type_fold"/>
</dbReference>
<name>A0A1S3JR83_LINAN</name>
<dbReference type="Proteomes" id="UP000085678">
    <property type="component" value="Unplaced"/>
</dbReference>
<dbReference type="SUPFAM" id="SSF48371">
    <property type="entry name" value="ARM repeat"/>
    <property type="match status" value="2"/>
</dbReference>
<dbReference type="OrthoDB" id="10017393at2759"/>
<evidence type="ECO:0000313" key="5">
    <source>
        <dbReference type="RefSeq" id="XP_013412494.1"/>
    </source>
</evidence>
<proteinExistence type="inferred from homology"/>
<feature type="transmembrane region" description="Helical" evidence="3">
    <location>
        <begin position="21"/>
        <end position="40"/>
    </location>
</feature>
<sequence length="779" mass="86801">MNSDGIHTRLSRISSFQQAGFALTGFAAMAGVTIKAISLLRRAKFFQNKTKPAYEDEKSMTLEEIEGYTKSPNINLRRSAEQLLLEKVLSSAHVLDELLKWCLCGDENEIAKAATVLCVLIKSVDTRGHPWEKPYILTLAEMILQSLNPQRSYKVQADDFTVSERIQRLSTCALFELVCDATAQKDFLVANYPDIVPCILHLVVNSRCKEVSRYALFLTHQIAIQESTRQALIDANGVKIVAQSLMIHQGDPMLQRLSLQMLTVFSTMPESDSKQMLSGIAEEGVIVPTVVCLKSEDPECTYWAVALLHEFAINDVCKGRIIEVYGLLRALSQTLVDSEANQQRLLLRLLCFLAVENETFKNDILQCNDIVSRLPVFYASGDKDVVHWALVLTHDLAMTGKAATTSLLNTCPDLVSAMVPLTAQAEYVLKRLLAETLGFFCSNEHYMLKIIRNGVLVTILQYATCEDEQLKYWSAAVMLNMAMTSDAVKLEILQAGGLSVIMELAIGDHSNTQISVMAAKSLVMLGFTDKPLSISVLCDEDNARVRMNKKIYHLNKPGLNIMVWNTLTAESVAQLHYHINNPWEAQDLGVKIPHKPQDEGNLVIIVIRGQYGQIYLKAMKDLLVISAKSSVRQDSLYQLQESEMCVIVATLLNSGMLDVNHVEKAATINMEFQFPYNEIVNHRVSEIVLIPIIRVLFGTAPSSPISKVMELDLLEVLARHSGHCETMLNCDGFLDYLNSILYEFTKTLSESQDYPPIAVAHCLGALKVLSVLSVSGKYI</sequence>
<evidence type="ECO:0000256" key="1">
    <source>
        <dbReference type="ARBA" id="ARBA00005462"/>
    </source>
</evidence>
<comment type="similarity">
    <text evidence="1">Belongs to the beta-catenin family.</text>
</comment>
<dbReference type="PANTHER" id="PTHR47249:SF1">
    <property type="entry name" value="VACUOLAR PROTEIN 8"/>
    <property type="match status" value="1"/>
</dbReference>
<dbReference type="InParanoid" id="A0A1S3JR83"/>
<keyword evidence="3" id="KW-0472">Membrane</keyword>
<accession>A0A1S3JR83</accession>
<keyword evidence="3" id="KW-1133">Transmembrane helix</keyword>
<evidence type="ECO:0000256" key="2">
    <source>
        <dbReference type="ARBA" id="ARBA00022737"/>
    </source>
</evidence>
<dbReference type="PANTHER" id="PTHR47249">
    <property type="entry name" value="VACUOLAR PROTEIN 8"/>
    <property type="match status" value="1"/>
</dbReference>